<name>A0A1B1UBV3_9BRAD</name>
<evidence type="ECO:0000259" key="1">
    <source>
        <dbReference type="Pfam" id="PF21834"/>
    </source>
</evidence>
<accession>A0A1B1UBV3</accession>
<dbReference type="RefSeq" id="WP_065727539.1">
    <property type="nucleotide sequence ID" value="NZ_CP016428.1"/>
</dbReference>
<organism evidence="2 3">
    <name type="scientific">Bradyrhizobium icense</name>
    <dbReference type="NCBI Taxonomy" id="1274631"/>
    <lineage>
        <taxon>Bacteria</taxon>
        <taxon>Pseudomonadati</taxon>
        <taxon>Pseudomonadota</taxon>
        <taxon>Alphaproteobacteria</taxon>
        <taxon>Hyphomicrobiales</taxon>
        <taxon>Nitrobacteraceae</taxon>
        <taxon>Bradyrhizobium</taxon>
    </lineage>
</organism>
<dbReference type="KEGG" id="bic:LMTR13_08830"/>
<dbReference type="Pfam" id="PF21834">
    <property type="entry name" value="DUF6894"/>
    <property type="match status" value="1"/>
</dbReference>
<sequence length="78" mass="8551">MARYFFHVSDGTLVLDDVGVELPDVASAQTTAIQLTAEILKDGMSGPLWSELCWRVEVTDSPQVGGQRFFVVNFSITS</sequence>
<keyword evidence="3" id="KW-1185">Reference proteome</keyword>
<dbReference type="InterPro" id="IPR054189">
    <property type="entry name" value="DUF6894"/>
</dbReference>
<proteinExistence type="predicted"/>
<dbReference type="OrthoDB" id="7863142at2"/>
<dbReference type="Proteomes" id="UP000092839">
    <property type="component" value="Chromosome"/>
</dbReference>
<protein>
    <recommendedName>
        <fullName evidence="1">DUF6894 domain-containing protein</fullName>
    </recommendedName>
</protein>
<evidence type="ECO:0000313" key="2">
    <source>
        <dbReference type="EMBL" id="ANW00257.1"/>
    </source>
</evidence>
<dbReference type="EMBL" id="CP016428">
    <property type="protein sequence ID" value="ANW00257.1"/>
    <property type="molecule type" value="Genomic_DNA"/>
</dbReference>
<evidence type="ECO:0000313" key="3">
    <source>
        <dbReference type="Proteomes" id="UP000092839"/>
    </source>
</evidence>
<dbReference type="AlphaFoldDB" id="A0A1B1UBV3"/>
<feature type="domain" description="DUF6894" evidence="1">
    <location>
        <begin position="3"/>
        <end position="61"/>
    </location>
</feature>
<gene>
    <name evidence="2" type="ORF">LMTR13_08830</name>
</gene>
<reference evidence="2 3" key="1">
    <citation type="submission" date="2016-07" db="EMBL/GenBank/DDBJ databases">
        <title>Complete genome sequence of Bradyrhizobium icense LMTR 13T, a potential inoculant strain isolated from lima bean (Phaseolus lunatus) in Peru.</title>
        <authorList>
            <person name="Ormeno-Orrillo E."/>
            <person name="Duran D."/>
            <person name="Rogel M.A."/>
            <person name="Rey L."/>
            <person name="Imperial J."/>
            <person name="Ruiz-Argueso T."/>
            <person name="Martinez-Romero E."/>
        </authorList>
    </citation>
    <scope>NUCLEOTIDE SEQUENCE [LARGE SCALE GENOMIC DNA]</scope>
    <source>
        <strain evidence="2 3">LMTR 13</strain>
    </source>
</reference>